<dbReference type="HOGENOM" id="CLU_2065098_0_0_1"/>
<sequence length="119" mass="13388">MEEVMHCFTRREEGVLEDGGETGDRCSDARFSQVICVNPITVEAAAREVTGVGRDRSKNRVPEELSVLTESEGIRGVFYPDVESIESVEQEYMVQSEGTQVMNDNQEGLDDDVEIYYDN</sequence>
<dbReference type="AlphaFoldDB" id="J3N857"/>
<dbReference type="EnsemblPlants" id="OB11G19930.1">
    <property type="protein sequence ID" value="OB11G19930.1"/>
    <property type="gene ID" value="OB11G19930"/>
</dbReference>
<evidence type="ECO:0000313" key="1">
    <source>
        <dbReference type="EnsemblPlants" id="OB11G19930.1"/>
    </source>
</evidence>
<accession>J3N857</accession>
<reference evidence="1" key="1">
    <citation type="journal article" date="2013" name="Nat. Commun.">
        <title>Whole-genome sequencing of Oryza brachyantha reveals mechanisms underlying Oryza genome evolution.</title>
        <authorList>
            <person name="Chen J."/>
            <person name="Huang Q."/>
            <person name="Gao D."/>
            <person name="Wang J."/>
            <person name="Lang Y."/>
            <person name="Liu T."/>
            <person name="Li B."/>
            <person name="Bai Z."/>
            <person name="Luis Goicoechea J."/>
            <person name="Liang C."/>
            <person name="Chen C."/>
            <person name="Zhang W."/>
            <person name="Sun S."/>
            <person name="Liao Y."/>
            <person name="Zhang X."/>
            <person name="Yang L."/>
            <person name="Song C."/>
            <person name="Wang M."/>
            <person name="Shi J."/>
            <person name="Liu G."/>
            <person name="Liu J."/>
            <person name="Zhou H."/>
            <person name="Zhou W."/>
            <person name="Yu Q."/>
            <person name="An N."/>
            <person name="Chen Y."/>
            <person name="Cai Q."/>
            <person name="Wang B."/>
            <person name="Liu B."/>
            <person name="Min J."/>
            <person name="Huang Y."/>
            <person name="Wu H."/>
            <person name="Li Z."/>
            <person name="Zhang Y."/>
            <person name="Yin Y."/>
            <person name="Song W."/>
            <person name="Jiang J."/>
            <person name="Jackson S.A."/>
            <person name="Wing R.A."/>
            <person name="Wang J."/>
            <person name="Chen M."/>
        </authorList>
    </citation>
    <scope>NUCLEOTIDE SEQUENCE [LARGE SCALE GENOMIC DNA]</scope>
    <source>
        <strain evidence="1">cv. IRGC 101232</strain>
    </source>
</reference>
<proteinExistence type="predicted"/>
<keyword evidence="2" id="KW-1185">Reference proteome</keyword>
<organism evidence="1">
    <name type="scientific">Oryza brachyantha</name>
    <name type="common">malo sina</name>
    <dbReference type="NCBI Taxonomy" id="4533"/>
    <lineage>
        <taxon>Eukaryota</taxon>
        <taxon>Viridiplantae</taxon>
        <taxon>Streptophyta</taxon>
        <taxon>Embryophyta</taxon>
        <taxon>Tracheophyta</taxon>
        <taxon>Spermatophyta</taxon>
        <taxon>Magnoliopsida</taxon>
        <taxon>Liliopsida</taxon>
        <taxon>Poales</taxon>
        <taxon>Poaceae</taxon>
        <taxon>BOP clade</taxon>
        <taxon>Oryzoideae</taxon>
        <taxon>Oryzeae</taxon>
        <taxon>Oryzinae</taxon>
        <taxon>Oryza</taxon>
    </lineage>
</organism>
<dbReference type="Gramene" id="OB11G19930.1">
    <property type="protein sequence ID" value="OB11G19930.1"/>
    <property type="gene ID" value="OB11G19930"/>
</dbReference>
<reference evidence="1" key="2">
    <citation type="submission" date="2013-04" db="UniProtKB">
        <authorList>
            <consortium name="EnsemblPlants"/>
        </authorList>
    </citation>
    <scope>IDENTIFICATION</scope>
</reference>
<name>J3N857_ORYBR</name>
<dbReference type="Proteomes" id="UP000006038">
    <property type="component" value="Chromosome 11"/>
</dbReference>
<evidence type="ECO:0000313" key="2">
    <source>
        <dbReference type="Proteomes" id="UP000006038"/>
    </source>
</evidence>
<protein>
    <submittedName>
        <fullName evidence="1">Uncharacterized protein</fullName>
    </submittedName>
</protein>